<dbReference type="EMBL" id="MN864865">
    <property type="protein sequence ID" value="QHJ75693.1"/>
    <property type="molecule type" value="Genomic_DNA"/>
</dbReference>
<protein>
    <submittedName>
        <fullName evidence="2">Uncharacterized protein</fullName>
    </submittedName>
</protein>
<organism evidence="2 3">
    <name type="scientific">Acinetobacter phage vB_AbaM_PhT2</name>
    <dbReference type="NCBI Taxonomy" id="2690230"/>
    <lineage>
        <taxon>Viruses</taxon>
        <taxon>Duplodnaviria</taxon>
        <taxon>Heunggongvirae</taxon>
        <taxon>Uroviricota</taxon>
        <taxon>Caudoviricetes</taxon>
        <taxon>Pantevenvirales</taxon>
        <taxon>Straboviridae</taxon>
        <taxon>Twarogvirinae</taxon>
        <taxon>Hadassahvirus</taxon>
        <taxon>Hadassahvirus pht2</taxon>
    </lineage>
</organism>
<keyword evidence="1" id="KW-0812">Transmembrane</keyword>
<keyword evidence="1" id="KW-1133">Transmembrane helix</keyword>
<reference evidence="2 3" key="1">
    <citation type="submission" date="2019-12" db="EMBL/GenBank/DDBJ databases">
        <title>Developing bacteriophages as a method of controlling the opportunistic pathogen Acinetobacter baumannii in Thai hospitals.</title>
        <authorList>
            <person name="Styles K.M."/>
            <person name="Smith S.E."/>
            <person name="Thummeepak R."/>
            <person name="Leungtongkam U."/>
            <person name="Christie G.S."/>
            <person name="Millard A."/>
            <person name="Moat J."/>
            <person name="Dowson C.C."/>
            <person name="Wellington E.M."/>
            <person name="Sitthisak S."/>
            <person name="Sagona A.P."/>
        </authorList>
    </citation>
    <scope>NUCLEOTIDE SEQUENCE [LARGE SCALE GENOMIC DNA]</scope>
</reference>
<feature type="transmembrane region" description="Helical" evidence="1">
    <location>
        <begin position="6"/>
        <end position="30"/>
    </location>
</feature>
<proteinExistence type="predicted"/>
<evidence type="ECO:0000313" key="2">
    <source>
        <dbReference type="EMBL" id="QHJ75693.1"/>
    </source>
</evidence>
<sequence>MMPVSFIVVSAVVAITLILAIVILYVWWLYEFK</sequence>
<accession>A0A6B9T0I3</accession>
<keyword evidence="1" id="KW-0472">Membrane</keyword>
<evidence type="ECO:0000256" key="1">
    <source>
        <dbReference type="SAM" id="Phobius"/>
    </source>
</evidence>
<dbReference type="Proteomes" id="UP000464274">
    <property type="component" value="Segment"/>
</dbReference>
<name>A0A6B9T0I3_9CAUD</name>
<gene>
    <name evidence="2" type="ORF">vBAbaMPhT2_081</name>
</gene>
<evidence type="ECO:0000313" key="3">
    <source>
        <dbReference type="Proteomes" id="UP000464274"/>
    </source>
</evidence>
<keyword evidence="3" id="KW-1185">Reference proteome</keyword>